<dbReference type="AlphaFoldDB" id="K8WPB9"/>
<dbReference type="EMBL" id="AKKL01000020">
    <property type="protein sequence ID" value="EKT62458.1"/>
    <property type="molecule type" value="Genomic_DNA"/>
</dbReference>
<proteinExistence type="predicted"/>
<accession>K8WPB9</accession>
<dbReference type="HOGENOM" id="CLU_2370553_0_0_6"/>
<name>K8WPB9_9GAMM</name>
<evidence type="ECO:0000313" key="1">
    <source>
        <dbReference type="EMBL" id="EKT62458.1"/>
    </source>
</evidence>
<dbReference type="OrthoDB" id="6466821at2"/>
<dbReference type="Proteomes" id="UP000009336">
    <property type="component" value="Unassembled WGS sequence"/>
</dbReference>
<organism evidence="1 2">
    <name type="scientific">Providencia burhodogranariea DSM 19968</name>
    <dbReference type="NCBI Taxonomy" id="1141662"/>
    <lineage>
        <taxon>Bacteria</taxon>
        <taxon>Pseudomonadati</taxon>
        <taxon>Pseudomonadota</taxon>
        <taxon>Gammaproteobacteria</taxon>
        <taxon>Enterobacterales</taxon>
        <taxon>Morganellaceae</taxon>
        <taxon>Providencia</taxon>
    </lineage>
</organism>
<gene>
    <name evidence="1" type="ORF">OOA_07720</name>
</gene>
<keyword evidence="2" id="KW-1185">Reference proteome</keyword>
<protein>
    <submittedName>
        <fullName evidence="1">Uncharacterized protein</fullName>
    </submittedName>
</protein>
<comment type="caution">
    <text evidence="1">The sequence shown here is derived from an EMBL/GenBank/DDBJ whole genome shotgun (WGS) entry which is preliminary data.</text>
</comment>
<reference evidence="1 2" key="1">
    <citation type="journal article" date="2012" name="BMC Genomics">
        <title>Comparative genomics of bacteria in the genus Providencia isolated from wild Drosophila melanogaster.</title>
        <authorList>
            <person name="Galac M.R."/>
            <person name="Lazzaro B.P."/>
        </authorList>
    </citation>
    <scope>NUCLEOTIDE SEQUENCE [LARGE SCALE GENOMIC DNA]</scope>
    <source>
        <strain evidence="1 2">DSM 19968</strain>
    </source>
</reference>
<sequence length="96" mass="11340">MTNIQLLLLTINNFSQSDSISHSQISYIYQFYHLNIAPRNLKVSDFLKEFIKQVEPVLKNNIGLYIQRAGIYNLIEHYLQQAEDHFINRQAILNKM</sequence>
<dbReference type="RefSeq" id="WP_008911569.1">
    <property type="nucleotide sequence ID" value="NZ_KB233222.1"/>
</dbReference>
<evidence type="ECO:0000313" key="2">
    <source>
        <dbReference type="Proteomes" id="UP000009336"/>
    </source>
</evidence>
<dbReference type="eggNOG" id="ENOG5031JXB">
    <property type="taxonomic scope" value="Bacteria"/>
</dbReference>
<dbReference type="PATRIC" id="fig|1141662.3.peg.1565"/>